<dbReference type="InterPro" id="IPR007889">
    <property type="entry name" value="HTH_Psq"/>
</dbReference>
<evidence type="ECO:0000256" key="1">
    <source>
        <dbReference type="ARBA" id="ARBA00004123"/>
    </source>
</evidence>
<organism evidence="3 4">
    <name type="scientific">Trichonephila clavipes</name>
    <name type="common">Golden silk orbweaver</name>
    <name type="synonym">Nephila clavipes</name>
    <dbReference type="NCBI Taxonomy" id="2585209"/>
    <lineage>
        <taxon>Eukaryota</taxon>
        <taxon>Metazoa</taxon>
        <taxon>Ecdysozoa</taxon>
        <taxon>Arthropoda</taxon>
        <taxon>Chelicerata</taxon>
        <taxon>Arachnida</taxon>
        <taxon>Araneae</taxon>
        <taxon>Araneomorphae</taxon>
        <taxon>Entelegynae</taxon>
        <taxon>Araneoidea</taxon>
        <taxon>Nephilidae</taxon>
        <taxon>Trichonephila</taxon>
    </lineage>
</organism>
<gene>
    <name evidence="3" type="ORF">TNCV_196561</name>
</gene>
<evidence type="ECO:0000313" key="4">
    <source>
        <dbReference type="Proteomes" id="UP000887159"/>
    </source>
</evidence>
<dbReference type="InterPro" id="IPR009057">
    <property type="entry name" value="Homeodomain-like_sf"/>
</dbReference>
<accession>A0A8X6WK66</accession>
<sequence length="152" mass="16926">MEKKKHQRQSISLETKIAILDRLGKGEGSTAIGKHFNLGESTVRAIKKNEAAIRKSVISGTKLSTKFASYTRDVLLEERKEPSQFVLRNKFKEGFLHDDIDELLVDDALSDNDVIDLTLDLTVDSVVGLGDNDEEEKNNSLTGKLIQEGLQL</sequence>
<proteinExistence type="predicted"/>
<comment type="subcellular location">
    <subcellularLocation>
        <location evidence="1">Nucleus</location>
    </subcellularLocation>
</comment>
<dbReference type="EMBL" id="BMAU01021432">
    <property type="protein sequence ID" value="GFY35556.1"/>
    <property type="molecule type" value="Genomic_DNA"/>
</dbReference>
<dbReference type="SUPFAM" id="SSF46689">
    <property type="entry name" value="Homeodomain-like"/>
    <property type="match status" value="1"/>
</dbReference>
<dbReference type="AlphaFoldDB" id="A0A8X6WK66"/>
<keyword evidence="4" id="KW-1185">Reference proteome</keyword>
<reference evidence="3" key="1">
    <citation type="submission" date="2020-08" db="EMBL/GenBank/DDBJ databases">
        <title>Multicomponent nature underlies the extraordinary mechanical properties of spider dragline silk.</title>
        <authorList>
            <person name="Kono N."/>
            <person name="Nakamura H."/>
            <person name="Mori M."/>
            <person name="Yoshida Y."/>
            <person name="Ohtoshi R."/>
            <person name="Malay A.D."/>
            <person name="Moran D.A.P."/>
            <person name="Tomita M."/>
            <person name="Numata K."/>
            <person name="Arakawa K."/>
        </authorList>
    </citation>
    <scope>NUCLEOTIDE SEQUENCE</scope>
</reference>
<dbReference type="Gene3D" id="1.10.10.60">
    <property type="entry name" value="Homeodomain-like"/>
    <property type="match status" value="1"/>
</dbReference>
<evidence type="ECO:0000313" key="3">
    <source>
        <dbReference type="EMBL" id="GFY35556.1"/>
    </source>
</evidence>
<name>A0A8X6WK66_TRICX</name>
<evidence type="ECO:0000259" key="2">
    <source>
        <dbReference type="Pfam" id="PF04218"/>
    </source>
</evidence>
<comment type="caution">
    <text evidence="3">The sequence shown here is derived from an EMBL/GenBank/DDBJ whole genome shotgun (WGS) entry which is preliminary data.</text>
</comment>
<dbReference type="Pfam" id="PF04218">
    <property type="entry name" value="CENP-B_N"/>
    <property type="match status" value="1"/>
</dbReference>
<protein>
    <recommendedName>
        <fullName evidence="2">HTH psq-type domain-containing protein</fullName>
    </recommendedName>
</protein>
<feature type="domain" description="HTH psq-type" evidence="2">
    <location>
        <begin position="5"/>
        <end position="56"/>
    </location>
</feature>
<dbReference type="Proteomes" id="UP000887159">
    <property type="component" value="Unassembled WGS sequence"/>
</dbReference>
<dbReference type="GO" id="GO:0005634">
    <property type="term" value="C:nucleus"/>
    <property type="evidence" value="ECO:0007669"/>
    <property type="project" value="UniProtKB-SubCell"/>
</dbReference>
<dbReference type="GO" id="GO:0003677">
    <property type="term" value="F:DNA binding"/>
    <property type="evidence" value="ECO:0007669"/>
    <property type="project" value="InterPro"/>
</dbReference>